<keyword evidence="1" id="KW-0614">Plasmid</keyword>
<geneLocation type="plasmid" evidence="1">
    <name>pCFSAN001015</name>
</geneLocation>
<reference evidence="1" key="2">
    <citation type="submission" date="2021-05" db="EMBL/GenBank/DDBJ databases">
        <title>Whole genome PacBio Sequel sequence of Salmonella enterica subsp. enterica.</title>
        <authorList>
            <person name="Hoffmann M."/>
            <person name="Balkey M."/>
            <person name="Luo Y."/>
        </authorList>
    </citation>
    <scope>NUCLEOTIDE SEQUENCE</scope>
    <source>
        <plasmid evidence="1">pCFSAN001015</plasmid>
    </source>
</reference>
<dbReference type="AlphaFoldDB" id="A0A8E6MKG6"/>
<name>A0A8E6MKG6_SALER</name>
<dbReference type="EMBL" id="CP074597">
    <property type="protein sequence ID" value="QVP52782.1"/>
    <property type="molecule type" value="Genomic_DNA"/>
</dbReference>
<proteinExistence type="predicted"/>
<sequence length="50" mass="5756">MKKIVSFLLVFIIALAVGMAGDHFEINRYVKYVLMIAAIVLTQNMIRRLM</sequence>
<evidence type="ECO:0000313" key="1">
    <source>
        <dbReference type="EMBL" id="QVP52782.1"/>
    </source>
</evidence>
<accession>A0A8E6MKG6</accession>
<reference evidence="1" key="1">
    <citation type="submission" date="2018-07" db="EMBL/GenBank/DDBJ databases">
        <authorList>
            <consortium name="GenomeTrakr network: Whole genome sequencing for foodborne pathogen traceback"/>
        </authorList>
    </citation>
    <scope>NUCLEOTIDE SEQUENCE</scope>
    <source>
        <plasmid evidence="1">pCFSAN001015</plasmid>
    </source>
</reference>
<organism evidence="1">
    <name type="scientific">Salmonella enterica subsp. salamae</name>
    <dbReference type="NCBI Taxonomy" id="59202"/>
    <lineage>
        <taxon>Bacteria</taxon>
        <taxon>Pseudomonadati</taxon>
        <taxon>Pseudomonadota</taxon>
        <taxon>Gammaproteobacteria</taxon>
        <taxon>Enterobacterales</taxon>
        <taxon>Enterobacteriaceae</taxon>
        <taxon>Salmonella</taxon>
    </lineage>
</organism>
<gene>
    <name evidence="1" type="ORF">AIT66_24350</name>
</gene>
<protein>
    <submittedName>
        <fullName evidence="1">Uncharacterized protein</fullName>
    </submittedName>
</protein>